<protein>
    <recommendedName>
        <fullName evidence="3">SAM-dependent methyltransferase</fullName>
    </recommendedName>
</protein>
<dbReference type="SUPFAM" id="SSF53335">
    <property type="entry name" value="S-adenosyl-L-methionine-dependent methyltransferases"/>
    <property type="match status" value="1"/>
</dbReference>
<dbReference type="RefSeq" id="WP_125556000.1">
    <property type="nucleotide sequence ID" value="NZ_RBVX01000009.1"/>
</dbReference>
<proteinExistence type="predicted"/>
<dbReference type="GO" id="GO:0008990">
    <property type="term" value="F:rRNA (guanine-N2-)-methyltransferase activity"/>
    <property type="evidence" value="ECO:0007669"/>
    <property type="project" value="InterPro"/>
</dbReference>
<keyword evidence="2" id="KW-1185">Reference proteome</keyword>
<dbReference type="Proteomes" id="UP000275076">
    <property type="component" value="Unassembled WGS sequence"/>
</dbReference>
<evidence type="ECO:0008006" key="3">
    <source>
        <dbReference type="Google" id="ProtNLM"/>
    </source>
</evidence>
<dbReference type="PANTHER" id="PTHR36112:SF1">
    <property type="entry name" value="RIBOSOMAL RNA SMALL SUBUNIT METHYLTRANSFERASE J"/>
    <property type="match status" value="1"/>
</dbReference>
<dbReference type="InterPro" id="IPR007536">
    <property type="entry name" value="16SrRNA_methylTrfase_J"/>
</dbReference>
<dbReference type="Pfam" id="PF04445">
    <property type="entry name" value="SAM_MT"/>
    <property type="match status" value="1"/>
</dbReference>
<dbReference type="PANTHER" id="PTHR36112">
    <property type="entry name" value="RIBOSOMAL RNA SMALL SUBUNIT METHYLTRANSFERASE J"/>
    <property type="match status" value="1"/>
</dbReference>
<dbReference type="OrthoDB" id="1653798at2"/>
<comment type="caution">
    <text evidence="1">The sequence shown here is derived from an EMBL/GenBank/DDBJ whole genome shotgun (WGS) entry which is preliminary data.</text>
</comment>
<dbReference type="Gene3D" id="3.40.50.150">
    <property type="entry name" value="Vaccinia Virus protein VP39"/>
    <property type="match status" value="1"/>
</dbReference>
<evidence type="ECO:0000313" key="1">
    <source>
        <dbReference type="EMBL" id="RSL33242.1"/>
    </source>
</evidence>
<gene>
    <name evidence="1" type="ORF">D7Z54_11485</name>
</gene>
<dbReference type="InterPro" id="IPR029063">
    <property type="entry name" value="SAM-dependent_MTases_sf"/>
</dbReference>
<reference evidence="1 2" key="1">
    <citation type="submission" date="2018-10" db="EMBL/GenBank/DDBJ databases">
        <title>Draft genome sequence of Bacillus salarius IM0101, isolated from a hypersaline soil in Inner Mongolia, China.</title>
        <authorList>
            <person name="Yamprayoonswat W."/>
            <person name="Boonvisut S."/>
            <person name="Jumpathong W."/>
            <person name="Sittihan S."/>
            <person name="Ruangsuj P."/>
            <person name="Wanthongcharoen S."/>
            <person name="Thongpramul N."/>
            <person name="Pimmason S."/>
            <person name="Yu B."/>
            <person name="Yasawong M."/>
        </authorList>
    </citation>
    <scope>NUCLEOTIDE SEQUENCE [LARGE SCALE GENOMIC DNA]</scope>
    <source>
        <strain evidence="1 2">IM0101</strain>
    </source>
</reference>
<dbReference type="EMBL" id="RBVX01000009">
    <property type="protein sequence ID" value="RSL33242.1"/>
    <property type="molecule type" value="Genomic_DNA"/>
</dbReference>
<accession>A0A3R9RDT4</accession>
<organism evidence="1 2">
    <name type="scientific">Salibacterium salarium</name>
    <dbReference type="NCBI Taxonomy" id="284579"/>
    <lineage>
        <taxon>Bacteria</taxon>
        <taxon>Bacillati</taxon>
        <taxon>Bacillota</taxon>
        <taxon>Bacilli</taxon>
        <taxon>Bacillales</taxon>
        <taxon>Bacillaceae</taxon>
    </lineage>
</organism>
<name>A0A3R9RDT4_9BACI</name>
<evidence type="ECO:0000313" key="2">
    <source>
        <dbReference type="Proteomes" id="UP000275076"/>
    </source>
</evidence>
<sequence>MFLTTAKSASGQENEEALRLSAEWNIRFEPRKKRSFQKWLRETKESIYVVGNDLDKLYHPDYSQAFLFHPSMAWIRFQRLQQGGFDPMIEVMQLHSGMTCLDTTMGLASDSILASAAVGEKGKVTAVESHQYIAHLVRKGLNHWEEDDESFNKAMRRIDVRKGEHLDLLKKLNDNSYNIVYFDPMFDHAIQDSVHLAPLRQFAMYQPLEKEAIEEAIRVAENRVVVKSTYLDSLLESFGFMYYYRKGASFSYAVFEKGERI</sequence>
<dbReference type="AlphaFoldDB" id="A0A3R9RDT4"/>